<evidence type="ECO:0000256" key="1">
    <source>
        <dbReference type="ARBA" id="ARBA00001933"/>
    </source>
</evidence>
<dbReference type="PANTHER" id="PTHR42885">
    <property type="entry name" value="HISTIDINOL-PHOSPHATE AMINOTRANSFERASE-RELATED"/>
    <property type="match status" value="1"/>
</dbReference>
<dbReference type="GO" id="GO:0004400">
    <property type="term" value="F:histidinol-phosphate transaminase activity"/>
    <property type="evidence" value="ECO:0007669"/>
    <property type="project" value="UniProtKB-UniRule"/>
</dbReference>
<evidence type="ECO:0000256" key="9">
    <source>
        <dbReference type="ARBA" id="ARBA00022898"/>
    </source>
</evidence>
<evidence type="ECO:0000256" key="8">
    <source>
        <dbReference type="ARBA" id="ARBA00022679"/>
    </source>
</evidence>
<dbReference type="UniPathway" id="UPA00031">
    <property type="reaction ID" value="UER00012"/>
</dbReference>
<comment type="pathway">
    <text evidence="3">Lipid metabolism.</text>
</comment>
<protein>
    <recommendedName>
        <fullName evidence="12">Histidinol-phosphate aminotransferase</fullName>
        <ecNumber evidence="12">2.6.1.9</ecNumber>
    </recommendedName>
    <alternativeName>
        <fullName evidence="12">Imidazole acetol-phosphate transaminase</fullName>
    </alternativeName>
</protein>
<dbReference type="PROSITE" id="PS00599">
    <property type="entry name" value="AA_TRANSFER_CLASS_2"/>
    <property type="match status" value="1"/>
</dbReference>
<dbReference type="Gene3D" id="3.90.1150.10">
    <property type="entry name" value="Aspartate Aminotransferase, domain 1"/>
    <property type="match status" value="1"/>
</dbReference>
<keyword evidence="6 12" id="KW-0032">Aminotransferase</keyword>
<keyword evidence="10 12" id="KW-0368">Histidine biosynthesis</keyword>
<evidence type="ECO:0000313" key="14">
    <source>
        <dbReference type="EMBL" id="AWG27069.1"/>
    </source>
</evidence>
<comment type="pathway">
    <text evidence="2 12">Amino-acid biosynthesis; L-histidine biosynthesis; L-histidine from 5-phospho-alpha-D-ribose 1-diphosphate: step 7/9.</text>
</comment>
<dbReference type="HAMAP" id="MF_01023">
    <property type="entry name" value="HisC_aminotrans_2"/>
    <property type="match status" value="1"/>
</dbReference>
<evidence type="ECO:0000256" key="2">
    <source>
        <dbReference type="ARBA" id="ARBA00005011"/>
    </source>
</evidence>
<dbReference type="InterPro" id="IPR015422">
    <property type="entry name" value="PyrdxlP-dep_Trfase_small"/>
</dbReference>
<comment type="similarity">
    <text evidence="4 12">Belongs to the class-II pyridoxal-phosphate-dependent aminotransferase family. Histidinol-phosphate aminotransferase subfamily.</text>
</comment>
<feature type="domain" description="Aminotransferase class I/classII large" evidence="13">
    <location>
        <begin position="37"/>
        <end position="333"/>
    </location>
</feature>
<dbReference type="GO" id="GO:0000105">
    <property type="term" value="P:L-histidine biosynthetic process"/>
    <property type="evidence" value="ECO:0007669"/>
    <property type="project" value="UniProtKB-UniRule"/>
</dbReference>
<organism evidence="14 15">
    <name type="scientific">Flavobacterium kingsejongi</name>
    <dbReference type="NCBI Taxonomy" id="1678728"/>
    <lineage>
        <taxon>Bacteria</taxon>
        <taxon>Pseudomonadati</taxon>
        <taxon>Bacteroidota</taxon>
        <taxon>Flavobacteriia</taxon>
        <taxon>Flavobacteriales</taxon>
        <taxon>Flavobacteriaceae</taxon>
        <taxon>Flavobacterium</taxon>
    </lineage>
</organism>
<dbReference type="OrthoDB" id="9813612at2"/>
<dbReference type="NCBIfam" id="TIGR01141">
    <property type="entry name" value="hisC"/>
    <property type="match status" value="1"/>
</dbReference>
<gene>
    <name evidence="12" type="primary">hisC</name>
    <name evidence="14" type="ORF">FK004_18510</name>
</gene>
<dbReference type="GO" id="GO:0030170">
    <property type="term" value="F:pyridoxal phosphate binding"/>
    <property type="evidence" value="ECO:0007669"/>
    <property type="project" value="InterPro"/>
</dbReference>
<evidence type="ECO:0000256" key="10">
    <source>
        <dbReference type="ARBA" id="ARBA00023102"/>
    </source>
</evidence>
<name>A0A2S1LTK2_9FLAO</name>
<dbReference type="Gene3D" id="3.40.640.10">
    <property type="entry name" value="Type I PLP-dependent aspartate aminotransferase-like (Major domain)"/>
    <property type="match status" value="1"/>
</dbReference>
<dbReference type="RefSeq" id="WP_108738563.1">
    <property type="nucleotide sequence ID" value="NZ_CP020919.1"/>
</dbReference>
<dbReference type="KEGG" id="fki:FK004_18510"/>
<dbReference type="EC" id="2.6.1.9" evidence="12"/>
<evidence type="ECO:0000256" key="7">
    <source>
        <dbReference type="ARBA" id="ARBA00022605"/>
    </source>
</evidence>
<dbReference type="CDD" id="cd00609">
    <property type="entry name" value="AAT_like"/>
    <property type="match status" value="1"/>
</dbReference>
<dbReference type="EMBL" id="CP020919">
    <property type="protein sequence ID" value="AWG27069.1"/>
    <property type="molecule type" value="Genomic_DNA"/>
</dbReference>
<dbReference type="InterPro" id="IPR001917">
    <property type="entry name" value="Aminotrans_II_pyridoxalP_BS"/>
</dbReference>
<dbReference type="PANTHER" id="PTHR42885:SF2">
    <property type="entry name" value="HISTIDINOL-PHOSPHATE AMINOTRANSFERASE"/>
    <property type="match status" value="1"/>
</dbReference>
<evidence type="ECO:0000256" key="4">
    <source>
        <dbReference type="ARBA" id="ARBA00007970"/>
    </source>
</evidence>
<dbReference type="InterPro" id="IPR005861">
    <property type="entry name" value="HisP_aminotrans"/>
</dbReference>
<accession>A0A2S1LTK2</accession>
<evidence type="ECO:0000256" key="3">
    <source>
        <dbReference type="ARBA" id="ARBA00005189"/>
    </source>
</evidence>
<keyword evidence="7 12" id="KW-0028">Amino-acid biosynthesis</keyword>
<evidence type="ECO:0000259" key="13">
    <source>
        <dbReference type="Pfam" id="PF00155"/>
    </source>
</evidence>
<keyword evidence="15" id="KW-1185">Reference proteome</keyword>
<sequence length="341" mass="38128">MFDLKKIVRPTILSLEPYSSARNEYTGTAGVFLDANENPFGTWNRYPDPNQQKLREKIAQVKSVTTDSVFLGNGSDEIIDLCFRIFCEPGKDKALTFTPTYGMYEVSAAINTVTLLELPLNEAFQIDEAAVLPLLQTENLKLVFLCSPNNPTGNTLEGIDFILAHFNGIVIVDEAYIDFSNRPSYSQKINQYPNLIVLQTLSKAWGMAALRIGIALAQPELLSLLNRIKPPYNISSPAQQIALEALEATALFETQKQLLITEREKMTEALQQSPIIRKVYPSEGNFILVTVSDADRVYKQLTDTNLIVRNRNTVIRNCLRITIGTPEENVLLLAALQNIKS</sequence>
<comment type="catalytic activity">
    <reaction evidence="11 12">
        <text>L-histidinol phosphate + 2-oxoglutarate = 3-(imidazol-4-yl)-2-oxopropyl phosphate + L-glutamate</text>
        <dbReference type="Rhea" id="RHEA:23744"/>
        <dbReference type="ChEBI" id="CHEBI:16810"/>
        <dbReference type="ChEBI" id="CHEBI:29985"/>
        <dbReference type="ChEBI" id="CHEBI:57766"/>
        <dbReference type="ChEBI" id="CHEBI:57980"/>
        <dbReference type="EC" id="2.6.1.9"/>
    </reaction>
</comment>
<dbReference type="Proteomes" id="UP000244677">
    <property type="component" value="Chromosome"/>
</dbReference>
<feature type="modified residue" description="N6-(pyridoxal phosphate)lysine" evidence="12">
    <location>
        <position position="203"/>
    </location>
</feature>
<proteinExistence type="inferred from homology"/>
<dbReference type="InterPro" id="IPR004839">
    <property type="entry name" value="Aminotransferase_I/II_large"/>
</dbReference>
<dbReference type="AlphaFoldDB" id="A0A2S1LTK2"/>
<dbReference type="SUPFAM" id="SSF53383">
    <property type="entry name" value="PLP-dependent transferases"/>
    <property type="match status" value="1"/>
</dbReference>
<comment type="subunit">
    <text evidence="5 12">Homodimer.</text>
</comment>
<keyword evidence="9 12" id="KW-0663">Pyridoxal phosphate</keyword>
<evidence type="ECO:0000313" key="15">
    <source>
        <dbReference type="Proteomes" id="UP000244677"/>
    </source>
</evidence>
<evidence type="ECO:0000256" key="12">
    <source>
        <dbReference type="HAMAP-Rule" id="MF_01023"/>
    </source>
</evidence>
<dbReference type="InterPro" id="IPR015424">
    <property type="entry name" value="PyrdxlP-dep_Trfase"/>
</dbReference>
<evidence type="ECO:0000256" key="6">
    <source>
        <dbReference type="ARBA" id="ARBA00022576"/>
    </source>
</evidence>
<comment type="cofactor">
    <cofactor evidence="1 12">
        <name>pyridoxal 5'-phosphate</name>
        <dbReference type="ChEBI" id="CHEBI:597326"/>
    </cofactor>
</comment>
<keyword evidence="8 12" id="KW-0808">Transferase</keyword>
<evidence type="ECO:0000256" key="11">
    <source>
        <dbReference type="ARBA" id="ARBA00047481"/>
    </source>
</evidence>
<dbReference type="InterPro" id="IPR015421">
    <property type="entry name" value="PyrdxlP-dep_Trfase_major"/>
</dbReference>
<evidence type="ECO:0000256" key="5">
    <source>
        <dbReference type="ARBA" id="ARBA00011738"/>
    </source>
</evidence>
<dbReference type="Pfam" id="PF00155">
    <property type="entry name" value="Aminotran_1_2"/>
    <property type="match status" value="1"/>
</dbReference>
<reference evidence="14 15" key="1">
    <citation type="submission" date="2017-04" db="EMBL/GenBank/DDBJ databases">
        <title>Complete genome sequence of Flavobacterium kingsejong AJ004.</title>
        <authorList>
            <person name="Lee P.C."/>
        </authorList>
    </citation>
    <scope>NUCLEOTIDE SEQUENCE [LARGE SCALE GENOMIC DNA]</scope>
    <source>
        <strain evidence="14 15">AJ004</strain>
    </source>
</reference>